<accession>A0A084QAY1</accession>
<sequence length="571" mass="60558">MRNLSYLVALCAATAAWAAPARRSFDYVIVGGGTAGLTVANRLSENPFVTVAVIEAGTFPEDVVGNLSYVPAYASQLQAAARTNLALGWGFRTTPQPGFGGRIVEYVRGKTLGGCSAINSMVYSRSSKGGLKLWADTVGDQSYTWDNVLPYYRKSMDFSPPPASRFANATPSYNAASTTRGGPLDVTYAAYAHSWSTWVGKGLAAIGIAPIGALIDVHRSPKSSESAFLRPYLRRPNLFVFTETLAERIVFDSQKKATGVEATNAGTRFTLAAKKEVILSAGVFQSPQLLLLSGIGPKATLQQFQIPVVADRPGVGQGLTDHIFVPVTFRVNLALVDTTSPEAQLEFNTQATGPLTTLGNDFVGLEKVPASLRAGWSAATNATLAAVPADWPEVEYLVIPSAVAPGTTPGLRYATIFAALQAQQSLGNVTISSALASDPPVINPNRLTSQVDIDVLLAAFKRVRQAAASSAMAPVIIGEEVLPGPTFQTDEQLLAYFRLAGTSISHAHSTNRMGKASDPQAVVGTTGKVYGVRSLRVIDASTFPFLLPGPAPQSHIYMLAEKLSDAIKWGY</sequence>
<gene>
    <name evidence="7" type="ORF">S40285_08573</name>
</gene>
<feature type="binding site" evidence="3">
    <location>
        <begin position="552"/>
        <end position="553"/>
    </location>
    <ligand>
        <name>FAD</name>
        <dbReference type="ChEBI" id="CHEBI:57692"/>
    </ligand>
</feature>
<protein>
    <recommendedName>
        <fullName evidence="9">Glucose-methanol-choline oxidoreductase N-terminal domain-containing protein</fullName>
    </recommendedName>
</protein>
<dbReference type="GO" id="GO:0016614">
    <property type="term" value="F:oxidoreductase activity, acting on CH-OH group of donors"/>
    <property type="evidence" value="ECO:0007669"/>
    <property type="project" value="InterPro"/>
</dbReference>
<dbReference type="SUPFAM" id="SSF51905">
    <property type="entry name" value="FAD/NAD(P)-binding domain"/>
    <property type="match status" value="1"/>
</dbReference>
<dbReference type="STRING" id="1283841.A0A084QAY1"/>
<keyword evidence="4" id="KW-0732">Signal</keyword>
<evidence type="ECO:0000256" key="4">
    <source>
        <dbReference type="SAM" id="SignalP"/>
    </source>
</evidence>
<dbReference type="Pfam" id="PF05199">
    <property type="entry name" value="GMC_oxred_C"/>
    <property type="match status" value="1"/>
</dbReference>
<dbReference type="OrthoDB" id="269227at2759"/>
<feature type="domain" description="Glucose-methanol-choline oxidoreductase C-terminal" evidence="6">
    <location>
        <begin position="425"/>
        <end position="560"/>
    </location>
</feature>
<evidence type="ECO:0000313" key="7">
    <source>
        <dbReference type="EMBL" id="KFA61116.1"/>
    </source>
</evidence>
<dbReference type="Gene3D" id="3.50.50.60">
    <property type="entry name" value="FAD/NAD(P)-binding domain"/>
    <property type="match status" value="1"/>
</dbReference>
<feature type="domain" description="Glucose-methanol-choline oxidoreductase N-terminal" evidence="5">
    <location>
        <begin position="25"/>
        <end position="323"/>
    </location>
</feature>
<keyword evidence="3" id="KW-0285">Flavoprotein</keyword>
<dbReference type="InterPro" id="IPR007867">
    <property type="entry name" value="GMC_OxRtase_C"/>
</dbReference>
<dbReference type="PANTHER" id="PTHR11552:SF138">
    <property type="entry name" value="DEHYDROGENASE PKFF-RELATED"/>
    <property type="match status" value="1"/>
</dbReference>
<evidence type="ECO:0008006" key="9">
    <source>
        <dbReference type="Google" id="ProtNLM"/>
    </source>
</evidence>
<dbReference type="EMBL" id="KL660869">
    <property type="protein sequence ID" value="KFA61116.1"/>
    <property type="molecule type" value="Genomic_DNA"/>
</dbReference>
<dbReference type="PANTHER" id="PTHR11552">
    <property type="entry name" value="GLUCOSE-METHANOL-CHOLINE GMC OXIDOREDUCTASE"/>
    <property type="match status" value="1"/>
</dbReference>
<evidence type="ECO:0000259" key="5">
    <source>
        <dbReference type="Pfam" id="PF00732"/>
    </source>
</evidence>
<reference evidence="7 8" key="1">
    <citation type="journal article" date="2014" name="BMC Genomics">
        <title>Comparative genome sequencing reveals chemotype-specific gene clusters in the toxigenic black mold Stachybotrys.</title>
        <authorList>
            <person name="Semeiks J."/>
            <person name="Borek D."/>
            <person name="Otwinowski Z."/>
            <person name="Grishin N.V."/>
        </authorList>
    </citation>
    <scope>NUCLEOTIDE SEQUENCE [LARGE SCALE GENOMIC DNA]</scope>
    <source>
        <strain evidence="7 8">IBT 40285</strain>
    </source>
</reference>
<organism evidence="7 8">
    <name type="scientific">Stachybotrys chlorohalonatus (strain IBT 40285)</name>
    <dbReference type="NCBI Taxonomy" id="1283841"/>
    <lineage>
        <taxon>Eukaryota</taxon>
        <taxon>Fungi</taxon>
        <taxon>Dikarya</taxon>
        <taxon>Ascomycota</taxon>
        <taxon>Pezizomycotina</taxon>
        <taxon>Sordariomycetes</taxon>
        <taxon>Hypocreomycetidae</taxon>
        <taxon>Hypocreales</taxon>
        <taxon>Stachybotryaceae</taxon>
        <taxon>Stachybotrys</taxon>
    </lineage>
</organism>
<feature type="binding site" evidence="3">
    <location>
        <begin position="119"/>
        <end position="122"/>
    </location>
    <ligand>
        <name>FAD</name>
        <dbReference type="ChEBI" id="CHEBI:57692"/>
    </ligand>
</feature>
<dbReference type="Proteomes" id="UP000028524">
    <property type="component" value="Unassembled WGS sequence"/>
</dbReference>
<dbReference type="Gene3D" id="3.30.560.10">
    <property type="entry name" value="Glucose Oxidase, domain 3"/>
    <property type="match status" value="1"/>
</dbReference>
<dbReference type="AlphaFoldDB" id="A0A084QAY1"/>
<evidence type="ECO:0000256" key="2">
    <source>
        <dbReference type="ARBA" id="ARBA00023180"/>
    </source>
</evidence>
<dbReference type="InterPro" id="IPR036188">
    <property type="entry name" value="FAD/NAD-bd_sf"/>
</dbReference>
<dbReference type="HOGENOM" id="CLU_002865_6_3_1"/>
<dbReference type="GO" id="GO:0050660">
    <property type="term" value="F:flavin adenine dinucleotide binding"/>
    <property type="evidence" value="ECO:0007669"/>
    <property type="project" value="InterPro"/>
</dbReference>
<evidence type="ECO:0000256" key="1">
    <source>
        <dbReference type="ARBA" id="ARBA00010790"/>
    </source>
</evidence>
<comment type="cofactor">
    <cofactor evidence="3">
        <name>FAD</name>
        <dbReference type="ChEBI" id="CHEBI:57692"/>
    </cofactor>
</comment>
<feature type="chain" id="PRO_5001779180" description="Glucose-methanol-choline oxidoreductase N-terminal domain-containing protein" evidence="4">
    <location>
        <begin position="19"/>
        <end position="571"/>
    </location>
</feature>
<comment type="similarity">
    <text evidence="1">Belongs to the GMC oxidoreductase family.</text>
</comment>
<dbReference type="PIRSF" id="PIRSF000137">
    <property type="entry name" value="Alcohol_oxidase"/>
    <property type="match status" value="1"/>
</dbReference>
<dbReference type="Pfam" id="PF00732">
    <property type="entry name" value="GMC_oxred_N"/>
    <property type="match status" value="1"/>
</dbReference>
<keyword evidence="8" id="KW-1185">Reference proteome</keyword>
<dbReference type="InterPro" id="IPR012132">
    <property type="entry name" value="GMC_OxRdtase"/>
</dbReference>
<dbReference type="GO" id="GO:0044550">
    <property type="term" value="P:secondary metabolite biosynthetic process"/>
    <property type="evidence" value="ECO:0007669"/>
    <property type="project" value="TreeGrafter"/>
</dbReference>
<dbReference type="OMA" id="HIGVSYL"/>
<dbReference type="InterPro" id="IPR000172">
    <property type="entry name" value="GMC_OxRdtase_N"/>
</dbReference>
<feature type="signal peptide" evidence="4">
    <location>
        <begin position="1"/>
        <end position="18"/>
    </location>
</feature>
<evidence type="ECO:0000259" key="6">
    <source>
        <dbReference type="Pfam" id="PF05199"/>
    </source>
</evidence>
<keyword evidence="2" id="KW-0325">Glycoprotein</keyword>
<evidence type="ECO:0000256" key="3">
    <source>
        <dbReference type="PIRSR" id="PIRSR000137-2"/>
    </source>
</evidence>
<dbReference type="InParanoid" id="A0A084QAY1"/>
<name>A0A084QAY1_STAC4</name>
<evidence type="ECO:0000313" key="8">
    <source>
        <dbReference type="Proteomes" id="UP000028524"/>
    </source>
</evidence>
<proteinExistence type="inferred from homology"/>
<dbReference type="SUPFAM" id="SSF54373">
    <property type="entry name" value="FAD-linked reductases, C-terminal domain"/>
    <property type="match status" value="1"/>
</dbReference>
<keyword evidence="3" id="KW-0274">FAD</keyword>